<evidence type="ECO:0000313" key="2">
    <source>
        <dbReference type="EMBL" id="MCI70842.1"/>
    </source>
</evidence>
<protein>
    <submittedName>
        <fullName evidence="2">Uncharacterized protein</fullName>
    </submittedName>
</protein>
<dbReference type="Proteomes" id="UP000265520">
    <property type="component" value="Unassembled WGS sequence"/>
</dbReference>
<dbReference type="EMBL" id="LXQA010784002">
    <property type="protein sequence ID" value="MCI70842.1"/>
    <property type="molecule type" value="Genomic_DNA"/>
</dbReference>
<proteinExistence type="predicted"/>
<dbReference type="AlphaFoldDB" id="A0A392UBR1"/>
<accession>A0A392UBR1</accession>
<feature type="non-terminal residue" evidence="2">
    <location>
        <position position="66"/>
    </location>
</feature>
<evidence type="ECO:0000256" key="1">
    <source>
        <dbReference type="SAM" id="MobiDB-lite"/>
    </source>
</evidence>
<reference evidence="2 3" key="1">
    <citation type="journal article" date="2018" name="Front. Plant Sci.">
        <title>Red Clover (Trifolium pratense) and Zigzag Clover (T. medium) - A Picture of Genomic Similarities and Differences.</title>
        <authorList>
            <person name="Dluhosova J."/>
            <person name="Istvanek J."/>
            <person name="Nedelnik J."/>
            <person name="Repkova J."/>
        </authorList>
    </citation>
    <scope>NUCLEOTIDE SEQUENCE [LARGE SCALE GENOMIC DNA]</scope>
    <source>
        <strain evidence="3">cv. 10/8</strain>
        <tissue evidence="2">Leaf</tissue>
    </source>
</reference>
<feature type="compositionally biased region" description="Basic and acidic residues" evidence="1">
    <location>
        <begin position="1"/>
        <end position="25"/>
    </location>
</feature>
<evidence type="ECO:0000313" key="3">
    <source>
        <dbReference type="Proteomes" id="UP000265520"/>
    </source>
</evidence>
<organism evidence="2 3">
    <name type="scientific">Trifolium medium</name>
    <dbReference type="NCBI Taxonomy" id="97028"/>
    <lineage>
        <taxon>Eukaryota</taxon>
        <taxon>Viridiplantae</taxon>
        <taxon>Streptophyta</taxon>
        <taxon>Embryophyta</taxon>
        <taxon>Tracheophyta</taxon>
        <taxon>Spermatophyta</taxon>
        <taxon>Magnoliopsida</taxon>
        <taxon>eudicotyledons</taxon>
        <taxon>Gunneridae</taxon>
        <taxon>Pentapetalae</taxon>
        <taxon>rosids</taxon>
        <taxon>fabids</taxon>
        <taxon>Fabales</taxon>
        <taxon>Fabaceae</taxon>
        <taxon>Papilionoideae</taxon>
        <taxon>50 kb inversion clade</taxon>
        <taxon>NPAAA clade</taxon>
        <taxon>Hologalegina</taxon>
        <taxon>IRL clade</taxon>
        <taxon>Trifolieae</taxon>
        <taxon>Trifolium</taxon>
    </lineage>
</organism>
<feature type="region of interest" description="Disordered" evidence="1">
    <location>
        <begin position="1"/>
        <end position="34"/>
    </location>
</feature>
<comment type="caution">
    <text evidence="2">The sequence shown here is derived from an EMBL/GenBank/DDBJ whole genome shotgun (WGS) entry which is preliminary data.</text>
</comment>
<sequence>MLGEKPEKLKPSSKRGEKSREEKRQRTPKGRYHEYTPLNVSRGKILQECINAEFTDAGIHPPWELR</sequence>
<name>A0A392UBR1_9FABA</name>
<keyword evidence="3" id="KW-1185">Reference proteome</keyword>